<dbReference type="AlphaFoldDB" id="A0A8J4DWA0"/>
<keyword evidence="2" id="KW-1185">Reference proteome</keyword>
<evidence type="ECO:0000313" key="1">
    <source>
        <dbReference type="EMBL" id="GIJ52033.1"/>
    </source>
</evidence>
<evidence type="ECO:0000313" key="2">
    <source>
        <dbReference type="Proteomes" id="UP000619260"/>
    </source>
</evidence>
<reference evidence="1" key="1">
    <citation type="submission" date="2021-01" db="EMBL/GenBank/DDBJ databases">
        <title>Whole genome shotgun sequence of Virgisporangium aliadipatigenens NBRC 105644.</title>
        <authorList>
            <person name="Komaki H."/>
            <person name="Tamura T."/>
        </authorList>
    </citation>
    <scope>NUCLEOTIDE SEQUENCE</scope>
    <source>
        <strain evidence="1">NBRC 105644</strain>
    </source>
</reference>
<dbReference type="Proteomes" id="UP000619260">
    <property type="component" value="Unassembled WGS sequence"/>
</dbReference>
<comment type="caution">
    <text evidence="1">The sequence shown here is derived from an EMBL/GenBank/DDBJ whole genome shotgun (WGS) entry which is preliminary data.</text>
</comment>
<proteinExistence type="predicted"/>
<dbReference type="EMBL" id="BOPF01000062">
    <property type="protein sequence ID" value="GIJ52033.1"/>
    <property type="molecule type" value="Genomic_DNA"/>
</dbReference>
<accession>A0A8J4DWA0</accession>
<name>A0A8J4DWA0_9ACTN</name>
<protein>
    <submittedName>
        <fullName evidence="1">Uncharacterized protein</fullName>
    </submittedName>
</protein>
<organism evidence="1 2">
    <name type="scientific">Virgisporangium aliadipatigenens</name>
    <dbReference type="NCBI Taxonomy" id="741659"/>
    <lineage>
        <taxon>Bacteria</taxon>
        <taxon>Bacillati</taxon>
        <taxon>Actinomycetota</taxon>
        <taxon>Actinomycetes</taxon>
        <taxon>Micromonosporales</taxon>
        <taxon>Micromonosporaceae</taxon>
        <taxon>Virgisporangium</taxon>
    </lineage>
</organism>
<gene>
    <name evidence="1" type="ORF">Val02_89190</name>
</gene>
<sequence length="50" mass="5097">MMQSAYARNGNGPMCHTLWVGLGIAAMFTGAHATVAARSAVGLVSSGARF</sequence>